<dbReference type="SUPFAM" id="SSF52047">
    <property type="entry name" value="RNI-like"/>
    <property type="match status" value="1"/>
</dbReference>
<proteinExistence type="predicted"/>
<dbReference type="HOGENOM" id="CLU_1274011_0_0_1"/>
<feature type="region of interest" description="Disordered" evidence="1">
    <location>
        <begin position="1"/>
        <end position="45"/>
    </location>
</feature>
<feature type="compositionally biased region" description="Basic and acidic residues" evidence="1">
    <location>
        <begin position="1"/>
        <end position="14"/>
    </location>
</feature>
<keyword evidence="3" id="KW-1185">Reference proteome</keyword>
<dbReference type="EnsemblPlants" id="ONIVA11G13640.1">
    <property type="protein sequence ID" value="ONIVA11G13640.1"/>
    <property type="gene ID" value="ONIVA11G13640"/>
</dbReference>
<dbReference type="Proteomes" id="UP000006591">
    <property type="component" value="Chromosome 11"/>
</dbReference>
<dbReference type="Gramene" id="ONIVA11G13640.1">
    <property type="protein sequence ID" value="ONIVA11G13640.1"/>
    <property type="gene ID" value="ONIVA11G13640"/>
</dbReference>
<dbReference type="STRING" id="4536.A0A0E0J250"/>
<reference evidence="2" key="1">
    <citation type="submission" date="2015-04" db="UniProtKB">
        <authorList>
            <consortium name="EnsemblPlants"/>
        </authorList>
    </citation>
    <scope>IDENTIFICATION</scope>
    <source>
        <strain evidence="2">SL10</strain>
    </source>
</reference>
<evidence type="ECO:0000256" key="1">
    <source>
        <dbReference type="SAM" id="MobiDB-lite"/>
    </source>
</evidence>
<evidence type="ECO:0000313" key="2">
    <source>
        <dbReference type="EnsemblPlants" id="ONIVA11G13640.1"/>
    </source>
</evidence>
<evidence type="ECO:0000313" key="3">
    <source>
        <dbReference type="Proteomes" id="UP000006591"/>
    </source>
</evidence>
<reference evidence="2" key="2">
    <citation type="submission" date="2018-04" db="EMBL/GenBank/DDBJ databases">
        <title>OnivRS2 (Oryza nivara Reference Sequence Version 2).</title>
        <authorList>
            <person name="Zhang J."/>
            <person name="Kudrna D."/>
            <person name="Lee S."/>
            <person name="Talag J."/>
            <person name="Rajasekar S."/>
            <person name="Welchert J."/>
            <person name="Hsing Y.-I."/>
            <person name="Wing R.A."/>
        </authorList>
    </citation>
    <scope>NUCLEOTIDE SEQUENCE [LARGE SCALE GENOMIC DNA]</scope>
    <source>
        <strain evidence="2">SL10</strain>
    </source>
</reference>
<sequence length="217" mass="24340">MGDARGVSRGDANSHRWRSSPSPASWEAEEDRGRSSPRPLGEREVGDSGLGWAVVVGGGGCKFKACLECQERVNWFDHELNISICEKLKELTSLPSLKSLHLFNCPSFVTFGHFPSLTILYLDDPFKREILHRMANSHLTLEELSISSNTLNSICLQSLNYLPSLRSLQLRCPNLQYCDTLAIFTSLKKLSIKSSPRLHVPNSLRSQLEELYTAESF</sequence>
<name>A0A0E0J250_ORYNI</name>
<protein>
    <submittedName>
        <fullName evidence="2">Uncharacterized protein</fullName>
    </submittedName>
</protein>
<accession>A0A0E0J250</accession>
<dbReference type="AlphaFoldDB" id="A0A0E0J250"/>
<organism evidence="2">
    <name type="scientific">Oryza nivara</name>
    <name type="common">Indian wild rice</name>
    <name type="synonym">Oryza sativa f. spontanea</name>
    <dbReference type="NCBI Taxonomy" id="4536"/>
    <lineage>
        <taxon>Eukaryota</taxon>
        <taxon>Viridiplantae</taxon>
        <taxon>Streptophyta</taxon>
        <taxon>Embryophyta</taxon>
        <taxon>Tracheophyta</taxon>
        <taxon>Spermatophyta</taxon>
        <taxon>Magnoliopsida</taxon>
        <taxon>Liliopsida</taxon>
        <taxon>Poales</taxon>
        <taxon>Poaceae</taxon>
        <taxon>BOP clade</taxon>
        <taxon>Oryzoideae</taxon>
        <taxon>Oryzeae</taxon>
        <taxon>Oryzinae</taxon>
        <taxon>Oryza</taxon>
    </lineage>
</organism>
<dbReference type="Gene3D" id="3.80.10.10">
    <property type="entry name" value="Ribonuclease Inhibitor"/>
    <property type="match status" value="1"/>
</dbReference>
<dbReference type="InterPro" id="IPR032675">
    <property type="entry name" value="LRR_dom_sf"/>
</dbReference>